<reference evidence="2 3" key="1">
    <citation type="submission" date="2021-01" db="EMBL/GenBank/DDBJ databases">
        <title>Whole genome shotgun sequence of Catellatospora bangladeshensis NBRC 107357.</title>
        <authorList>
            <person name="Komaki H."/>
            <person name="Tamura T."/>
        </authorList>
    </citation>
    <scope>NUCLEOTIDE SEQUENCE [LARGE SCALE GENOMIC DNA]</scope>
    <source>
        <strain evidence="2 3">NBRC 107357</strain>
    </source>
</reference>
<proteinExistence type="predicted"/>
<evidence type="ECO:0000313" key="3">
    <source>
        <dbReference type="Proteomes" id="UP000601223"/>
    </source>
</evidence>
<evidence type="ECO:0000313" key="2">
    <source>
        <dbReference type="EMBL" id="GIF82151.1"/>
    </source>
</evidence>
<gene>
    <name evidence="2" type="ORF">Cba03nite_35000</name>
</gene>
<dbReference type="EMBL" id="BONF01000018">
    <property type="protein sequence ID" value="GIF82151.1"/>
    <property type="molecule type" value="Genomic_DNA"/>
</dbReference>
<organism evidence="2 3">
    <name type="scientific">Catellatospora bangladeshensis</name>
    <dbReference type="NCBI Taxonomy" id="310355"/>
    <lineage>
        <taxon>Bacteria</taxon>
        <taxon>Bacillati</taxon>
        <taxon>Actinomycetota</taxon>
        <taxon>Actinomycetes</taxon>
        <taxon>Micromonosporales</taxon>
        <taxon>Micromonosporaceae</taxon>
        <taxon>Catellatospora</taxon>
    </lineage>
</organism>
<dbReference type="InterPro" id="IPR024976">
    <property type="entry name" value="DUF3885"/>
</dbReference>
<accession>A0A8J3NK33</accession>
<comment type="caution">
    <text evidence="2">The sequence shown here is derived from an EMBL/GenBank/DDBJ whole genome shotgun (WGS) entry which is preliminary data.</text>
</comment>
<dbReference type="AlphaFoldDB" id="A0A8J3NK33"/>
<evidence type="ECO:0000259" key="1">
    <source>
        <dbReference type="Pfam" id="PF13021"/>
    </source>
</evidence>
<sequence length="199" mass="23565">MISSRYPRPQALTDLWEQQWPECPPMAYLLRSHYPDRWVRFHSLPGSKRYPENEDEYGTVLERHYTVLDQLGAGPLVLVITTEWTDTEELTPQRWPRRAEVAPRAHHWRTFVEDPEDPEYRTCHQLYVEALQWTPHCVDGLLRAVADDELANVMVAPLDLRWLYHPYDGGADVVLPTREQRDELKHRYRDWLSDHPSGL</sequence>
<dbReference type="Pfam" id="PF13021">
    <property type="entry name" value="DUF3885"/>
    <property type="match status" value="1"/>
</dbReference>
<keyword evidence="3" id="KW-1185">Reference proteome</keyword>
<name>A0A8J3NK33_9ACTN</name>
<protein>
    <recommendedName>
        <fullName evidence="1">DUF3885 domain-containing protein</fullName>
    </recommendedName>
</protein>
<dbReference type="Proteomes" id="UP000601223">
    <property type="component" value="Unassembled WGS sequence"/>
</dbReference>
<feature type="domain" description="DUF3885" evidence="1">
    <location>
        <begin position="27"/>
        <end position="196"/>
    </location>
</feature>